<evidence type="ECO:0000256" key="3">
    <source>
        <dbReference type="ARBA" id="ARBA00022475"/>
    </source>
</evidence>
<dbReference type="GO" id="GO:0015920">
    <property type="term" value="P:lipopolysaccharide transport"/>
    <property type="evidence" value="ECO:0007669"/>
    <property type="project" value="TreeGrafter"/>
</dbReference>
<dbReference type="InterPro" id="IPR047817">
    <property type="entry name" value="ABC2_TM_bact-type"/>
</dbReference>
<protein>
    <submittedName>
        <fullName evidence="10">Teichoic acid translocation permease protein TagG</fullName>
    </submittedName>
</protein>
<keyword evidence="6 8" id="KW-1133">Transmembrane helix</keyword>
<reference evidence="10" key="1">
    <citation type="submission" date="2016-10" db="EMBL/GenBank/DDBJ databases">
        <title>Sequence of Gallionella enrichment culture.</title>
        <authorList>
            <person name="Poehlein A."/>
            <person name="Muehling M."/>
            <person name="Daniel R."/>
        </authorList>
    </citation>
    <scope>NUCLEOTIDE SEQUENCE</scope>
</reference>
<evidence type="ECO:0000259" key="9">
    <source>
        <dbReference type="PROSITE" id="PS51012"/>
    </source>
</evidence>
<feature type="transmembrane region" description="Helical" evidence="8">
    <location>
        <begin position="268"/>
        <end position="286"/>
    </location>
</feature>
<comment type="subcellular location">
    <subcellularLocation>
        <location evidence="1">Cell inner membrane</location>
        <topology evidence="1">Multi-pass membrane protein</topology>
    </subcellularLocation>
</comment>
<keyword evidence="4" id="KW-0997">Cell inner membrane</keyword>
<proteinExistence type="predicted"/>
<dbReference type="PANTHER" id="PTHR30413:SF8">
    <property type="entry name" value="TRANSPORT PERMEASE PROTEIN"/>
    <property type="match status" value="1"/>
</dbReference>
<dbReference type="PROSITE" id="PS51012">
    <property type="entry name" value="ABC_TM2"/>
    <property type="match status" value="1"/>
</dbReference>
<dbReference type="InterPro" id="IPR013525">
    <property type="entry name" value="ABC2_TM"/>
</dbReference>
<gene>
    <name evidence="10" type="primary">tagG_5</name>
    <name evidence="10" type="ORF">GALL_246970</name>
</gene>
<dbReference type="GO" id="GO:0140359">
    <property type="term" value="F:ABC-type transporter activity"/>
    <property type="evidence" value="ECO:0007669"/>
    <property type="project" value="InterPro"/>
</dbReference>
<evidence type="ECO:0000256" key="7">
    <source>
        <dbReference type="ARBA" id="ARBA00023136"/>
    </source>
</evidence>
<feature type="transmembrane region" description="Helical" evidence="8">
    <location>
        <begin position="60"/>
        <end position="79"/>
    </location>
</feature>
<dbReference type="EMBL" id="MLJW01000209">
    <property type="protein sequence ID" value="OIQ93367.1"/>
    <property type="molecule type" value="Genomic_DNA"/>
</dbReference>
<evidence type="ECO:0000256" key="2">
    <source>
        <dbReference type="ARBA" id="ARBA00022448"/>
    </source>
</evidence>
<feature type="domain" description="ABC transmembrane type-2" evidence="9">
    <location>
        <begin position="61"/>
        <end position="293"/>
    </location>
</feature>
<keyword evidence="2" id="KW-0813">Transport</keyword>
<evidence type="ECO:0000313" key="10">
    <source>
        <dbReference type="EMBL" id="OIQ93367.1"/>
    </source>
</evidence>
<feature type="transmembrane region" description="Helical" evidence="8">
    <location>
        <begin position="171"/>
        <end position="192"/>
    </location>
</feature>
<evidence type="ECO:0000256" key="1">
    <source>
        <dbReference type="ARBA" id="ARBA00004429"/>
    </source>
</evidence>
<keyword evidence="3" id="KW-1003">Cell membrane</keyword>
<evidence type="ECO:0000256" key="8">
    <source>
        <dbReference type="SAM" id="Phobius"/>
    </source>
</evidence>
<comment type="caution">
    <text evidence="10">The sequence shown here is derived from an EMBL/GenBank/DDBJ whole genome shotgun (WGS) entry which is preliminary data.</text>
</comment>
<dbReference type="PANTHER" id="PTHR30413">
    <property type="entry name" value="INNER MEMBRANE TRANSPORT PERMEASE"/>
    <property type="match status" value="1"/>
</dbReference>
<dbReference type="AlphaFoldDB" id="A0A1J5RN43"/>
<organism evidence="10">
    <name type="scientific">mine drainage metagenome</name>
    <dbReference type="NCBI Taxonomy" id="410659"/>
    <lineage>
        <taxon>unclassified sequences</taxon>
        <taxon>metagenomes</taxon>
        <taxon>ecological metagenomes</taxon>
    </lineage>
</organism>
<feature type="transmembrane region" description="Helical" evidence="8">
    <location>
        <begin position="91"/>
        <end position="114"/>
    </location>
</feature>
<sequence length="301" mass="33348">MTDTIEARAAALAHEPLRLASPRAGFMSGTVESVRDIMAHRELLGLLVSRELKARYKDSSLGFMWSLIRPLVMLLIYYIALGKFLGAARGIPAFAIFIYSGLTAWTLYSEIVALGTASIVGNAGLIKKIYLPREVFPLSVVGSSLFNFSMQFVILMLATAGMHQIPTGGRWLYFPLSLVVLVVWALAVALLLSAVNVYLRDVGYLVEIALQVMFWASPIVYSWQTVLGHVHGTFYEPLYLSNPMTLVAMGFQKTFWVAGDKQVFPPQLGLRLGITLAIGLILLWLCQRVFARLQANFAQEL</sequence>
<evidence type="ECO:0000256" key="4">
    <source>
        <dbReference type="ARBA" id="ARBA00022519"/>
    </source>
</evidence>
<accession>A0A1J5RN43</accession>
<dbReference type="Pfam" id="PF01061">
    <property type="entry name" value="ABC2_membrane"/>
    <property type="match status" value="1"/>
</dbReference>
<evidence type="ECO:0000256" key="5">
    <source>
        <dbReference type="ARBA" id="ARBA00022692"/>
    </source>
</evidence>
<feature type="transmembrane region" description="Helical" evidence="8">
    <location>
        <begin position="135"/>
        <end position="159"/>
    </location>
</feature>
<keyword evidence="7 8" id="KW-0472">Membrane</keyword>
<name>A0A1J5RN43_9ZZZZ</name>
<dbReference type="GO" id="GO:0005886">
    <property type="term" value="C:plasma membrane"/>
    <property type="evidence" value="ECO:0007669"/>
    <property type="project" value="UniProtKB-SubCell"/>
</dbReference>
<keyword evidence="5 8" id="KW-0812">Transmembrane</keyword>
<evidence type="ECO:0000256" key="6">
    <source>
        <dbReference type="ARBA" id="ARBA00022989"/>
    </source>
</evidence>
<feature type="transmembrane region" description="Helical" evidence="8">
    <location>
        <begin position="204"/>
        <end position="223"/>
    </location>
</feature>